<sequence>MSFKQLTYRDVTRQQVGLKLAAFRRVFSTLAILQIVGFLFSVAGSQQVGGSTDVMSYMLWEINSNVVIMFTLLWALATLFGMITRDQRQMEFMFVTNRFISHLSNIIFLIIMSVVAAFFTVGMTLTMQTIGYFLHDPLIIQSVFTVLDLVVLWGIVTLLVLLISIASYTLATIMQLHTLLKVIVPAVVIGAFYMLAPIRNVFGWVVLEQSVLMLMVKVLMVALMLSAVVLFGVKRLEVRR</sequence>
<evidence type="ECO:0000313" key="2">
    <source>
        <dbReference type="EMBL" id="MDQ0159410.1"/>
    </source>
</evidence>
<evidence type="ECO:0000313" key="3">
    <source>
        <dbReference type="Proteomes" id="UP001224359"/>
    </source>
</evidence>
<feature type="transmembrane region" description="Helical" evidence="1">
    <location>
        <begin position="21"/>
        <end position="42"/>
    </location>
</feature>
<keyword evidence="1" id="KW-0472">Membrane</keyword>
<protein>
    <recommendedName>
        <fullName evidence="4">ABC transporter permease</fullName>
    </recommendedName>
</protein>
<keyword evidence="1" id="KW-1133">Transmembrane helix</keyword>
<dbReference type="EMBL" id="JAUSTQ010000004">
    <property type="protein sequence ID" value="MDQ0159410.1"/>
    <property type="molecule type" value="Genomic_DNA"/>
</dbReference>
<evidence type="ECO:0000256" key="1">
    <source>
        <dbReference type="SAM" id="Phobius"/>
    </source>
</evidence>
<dbReference type="Proteomes" id="UP001224359">
    <property type="component" value="Unassembled WGS sequence"/>
</dbReference>
<evidence type="ECO:0008006" key="4">
    <source>
        <dbReference type="Google" id="ProtNLM"/>
    </source>
</evidence>
<dbReference type="RefSeq" id="WP_306975863.1">
    <property type="nucleotide sequence ID" value="NZ_JAUSTQ010000004.1"/>
</dbReference>
<organism evidence="2 3">
    <name type="scientific">Alkalibacillus salilacus</name>
    <dbReference type="NCBI Taxonomy" id="284582"/>
    <lineage>
        <taxon>Bacteria</taxon>
        <taxon>Bacillati</taxon>
        <taxon>Bacillota</taxon>
        <taxon>Bacilli</taxon>
        <taxon>Bacillales</taxon>
        <taxon>Bacillaceae</taxon>
        <taxon>Alkalibacillus</taxon>
    </lineage>
</organism>
<feature type="transmembrane region" description="Helical" evidence="1">
    <location>
        <begin position="62"/>
        <end position="84"/>
    </location>
</feature>
<feature type="transmembrane region" description="Helical" evidence="1">
    <location>
        <begin position="150"/>
        <end position="171"/>
    </location>
</feature>
<proteinExistence type="predicted"/>
<feature type="transmembrane region" description="Helical" evidence="1">
    <location>
        <begin position="210"/>
        <end position="233"/>
    </location>
</feature>
<reference evidence="2 3" key="1">
    <citation type="submission" date="2023-07" db="EMBL/GenBank/DDBJ databases">
        <title>Genomic Encyclopedia of Type Strains, Phase IV (KMG-IV): sequencing the most valuable type-strain genomes for metagenomic binning, comparative biology and taxonomic classification.</title>
        <authorList>
            <person name="Goeker M."/>
        </authorList>
    </citation>
    <scope>NUCLEOTIDE SEQUENCE [LARGE SCALE GENOMIC DNA]</scope>
    <source>
        <strain evidence="2 3">DSM 16460</strain>
    </source>
</reference>
<name>A0ABT9VEY0_9BACI</name>
<comment type="caution">
    <text evidence="2">The sequence shown here is derived from an EMBL/GenBank/DDBJ whole genome shotgun (WGS) entry which is preliminary data.</text>
</comment>
<keyword evidence="3" id="KW-1185">Reference proteome</keyword>
<feature type="transmembrane region" description="Helical" evidence="1">
    <location>
        <begin position="178"/>
        <end position="198"/>
    </location>
</feature>
<accession>A0ABT9VEY0</accession>
<feature type="transmembrane region" description="Helical" evidence="1">
    <location>
        <begin position="105"/>
        <end position="130"/>
    </location>
</feature>
<gene>
    <name evidence="2" type="ORF">J2S77_001374</name>
</gene>
<keyword evidence="1" id="KW-0812">Transmembrane</keyword>